<accession>A0ABS2G0R3</accession>
<evidence type="ECO:0008006" key="3">
    <source>
        <dbReference type="Google" id="ProtNLM"/>
    </source>
</evidence>
<name>A0ABS2G0R3_FUSMR</name>
<proteinExistence type="predicted"/>
<keyword evidence="2" id="KW-1185">Reference proteome</keyword>
<protein>
    <recommendedName>
        <fullName evidence="3">Phage tail protein</fullName>
    </recommendedName>
</protein>
<evidence type="ECO:0000313" key="1">
    <source>
        <dbReference type="EMBL" id="MBM6874687.1"/>
    </source>
</evidence>
<comment type="caution">
    <text evidence="1">The sequence shown here is derived from an EMBL/GenBank/DDBJ whole genome shotgun (WGS) entry which is preliminary data.</text>
</comment>
<dbReference type="Proteomes" id="UP000728968">
    <property type="component" value="Unassembled WGS sequence"/>
</dbReference>
<dbReference type="RefSeq" id="WP_204715809.1">
    <property type="nucleotide sequence ID" value="NZ_JACJLT010000018.1"/>
</dbReference>
<sequence>MEIYLSTLDRKNIFRFPYIDREKVTYNLPLHSEEFTNSQGKKITLIGEKGLFEVKISSFFPSRLYRWLPFNITLAPKCLKFFETYRKSKLILTIISINQTITKRVYIKDFDYYEKTNKDVEFNLTLTECESK</sequence>
<organism evidence="1 2">
    <name type="scientific">Fusobacterium mortiferum</name>
    <dbReference type="NCBI Taxonomy" id="850"/>
    <lineage>
        <taxon>Bacteria</taxon>
        <taxon>Fusobacteriati</taxon>
        <taxon>Fusobacteriota</taxon>
        <taxon>Fusobacteriia</taxon>
        <taxon>Fusobacteriales</taxon>
        <taxon>Fusobacteriaceae</taxon>
        <taxon>Fusobacterium</taxon>
    </lineage>
</organism>
<reference evidence="1 2" key="1">
    <citation type="journal article" date="2021" name="Sci. Rep.">
        <title>The distribution of antibiotic resistance genes in chicken gut microbiota commensals.</title>
        <authorList>
            <person name="Juricova H."/>
            <person name="Matiasovicova J."/>
            <person name="Kubasova T."/>
            <person name="Cejkova D."/>
            <person name="Rychlik I."/>
        </authorList>
    </citation>
    <scope>NUCLEOTIDE SEQUENCE [LARGE SCALE GENOMIC DNA]</scope>
    <source>
        <strain evidence="1 2">An425</strain>
    </source>
</reference>
<gene>
    <name evidence="1" type="ORF">H6A04_03305</name>
</gene>
<evidence type="ECO:0000313" key="2">
    <source>
        <dbReference type="Proteomes" id="UP000728968"/>
    </source>
</evidence>
<dbReference type="EMBL" id="JACJLT010000018">
    <property type="protein sequence ID" value="MBM6874687.1"/>
    <property type="molecule type" value="Genomic_DNA"/>
</dbReference>